<evidence type="ECO:0000259" key="1">
    <source>
        <dbReference type="PROSITE" id="PS50995"/>
    </source>
</evidence>
<gene>
    <name evidence="2" type="ORF">QO033_24390</name>
</gene>
<dbReference type="SMART" id="SM00347">
    <property type="entry name" value="HTH_MARR"/>
    <property type="match status" value="1"/>
</dbReference>
<reference evidence="2 3" key="1">
    <citation type="submission" date="2023-05" db="EMBL/GenBank/DDBJ databases">
        <title>Pseudodonghicola sp. nov.</title>
        <authorList>
            <person name="Huang J."/>
        </authorList>
    </citation>
    <scope>NUCLEOTIDE SEQUENCE [LARGE SCALE GENOMIC DNA]</scope>
    <source>
        <strain evidence="2 3">IC7</strain>
    </source>
</reference>
<evidence type="ECO:0000313" key="3">
    <source>
        <dbReference type="Proteomes" id="UP001243757"/>
    </source>
</evidence>
<accession>A0ABT7F8A0</accession>
<dbReference type="PANTHER" id="PTHR33164">
    <property type="entry name" value="TRANSCRIPTIONAL REGULATOR, MARR FAMILY"/>
    <property type="match status" value="1"/>
</dbReference>
<keyword evidence="3" id="KW-1185">Reference proteome</keyword>
<dbReference type="Proteomes" id="UP001243757">
    <property type="component" value="Unassembled WGS sequence"/>
</dbReference>
<protein>
    <submittedName>
        <fullName evidence="2">MarR family winged helix-turn-helix transcriptional regulator</fullName>
    </submittedName>
</protein>
<dbReference type="InterPro" id="IPR000835">
    <property type="entry name" value="HTH_MarR-typ"/>
</dbReference>
<proteinExistence type="predicted"/>
<dbReference type="InterPro" id="IPR039422">
    <property type="entry name" value="MarR/SlyA-like"/>
</dbReference>
<evidence type="ECO:0000313" key="2">
    <source>
        <dbReference type="EMBL" id="MDK3020826.1"/>
    </source>
</evidence>
<dbReference type="InterPro" id="IPR036390">
    <property type="entry name" value="WH_DNA-bd_sf"/>
</dbReference>
<organism evidence="2 3">
    <name type="scientific">Pseudodonghicola flavimaris</name>
    <dbReference type="NCBI Taxonomy" id="3050036"/>
    <lineage>
        <taxon>Bacteria</taxon>
        <taxon>Pseudomonadati</taxon>
        <taxon>Pseudomonadota</taxon>
        <taxon>Alphaproteobacteria</taxon>
        <taxon>Rhodobacterales</taxon>
        <taxon>Paracoccaceae</taxon>
        <taxon>Pseudodonghicola</taxon>
    </lineage>
</organism>
<feature type="domain" description="HTH marR-type" evidence="1">
    <location>
        <begin position="1"/>
        <end position="146"/>
    </location>
</feature>
<dbReference type="SUPFAM" id="SSF46785">
    <property type="entry name" value="Winged helix' DNA-binding domain"/>
    <property type="match status" value="1"/>
</dbReference>
<dbReference type="RefSeq" id="WP_284483342.1">
    <property type="nucleotide sequence ID" value="NZ_JASNJD010000034.1"/>
</dbReference>
<dbReference type="PROSITE" id="PS50995">
    <property type="entry name" value="HTH_MARR_2"/>
    <property type="match status" value="1"/>
</dbReference>
<sequence length="146" mass="16495">MSQTLPEFDLDGYVPFRFAVVAHQLSRDLAIRYKDRFGISITEWRVLVNIGYSGDVSIRDIERRVSLEKSKVSRAASRLEAAGYLSKCVDESDRRLIKLALTEKGTTLLAEIVPIAQAYQAEVEALLGDKFEMLQELLGTLMDRAR</sequence>
<dbReference type="PANTHER" id="PTHR33164:SF43">
    <property type="entry name" value="HTH-TYPE TRANSCRIPTIONAL REPRESSOR YETL"/>
    <property type="match status" value="1"/>
</dbReference>
<dbReference type="Gene3D" id="1.10.10.10">
    <property type="entry name" value="Winged helix-like DNA-binding domain superfamily/Winged helix DNA-binding domain"/>
    <property type="match status" value="1"/>
</dbReference>
<dbReference type="InterPro" id="IPR036388">
    <property type="entry name" value="WH-like_DNA-bd_sf"/>
</dbReference>
<dbReference type="PRINTS" id="PR00598">
    <property type="entry name" value="HTHMARR"/>
</dbReference>
<dbReference type="Pfam" id="PF12802">
    <property type="entry name" value="MarR_2"/>
    <property type="match status" value="1"/>
</dbReference>
<dbReference type="EMBL" id="JASNJD010000034">
    <property type="protein sequence ID" value="MDK3020826.1"/>
    <property type="molecule type" value="Genomic_DNA"/>
</dbReference>
<comment type="caution">
    <text evidence="2">The sequence shown here is derived from an EMBL/GenBank/DDBJ whole genome shotgun (WGS) entry which is preliminary data.</text>
</comment>
<name>A0ABT7F8A0_9RHOB</name>